<organism evidence="1 2">
    <name type="scientific">Deinococcus rubellus</name>
    <dbReference type="NCBI Taxonomy" id="1889240"/>
    <lineage>
        <taxon>Bacteria</taxon>
        <taxon>Thermotogati</taxon>
        <taxon>Deinococcota</taxon>
        <taxon>Deinococci</taxon>
        <taxon>Deinococcales</taxon>
        <taxon>Deinococcaceae</taxon>
        <taxon>Deinococcus</taxon>
    </lineage>
</organism>
<dbReference type="EMBL" id="CP104213">
    <property type="protein sequence ID" value="UWX64731.1"/>
    <property type="molecule type" value="Genomic_DNA"/>
</dbReference>
<evidence type="ECO:0000313" key="2">
    <source>
        <dbReference type="Proteomes" id="UP001060261"/>
    </source>
</evidence>
<sequence length="46" mass="5014">MLVPTDEDVQARRQAQAHFFGRLDAVVLGLSSEAEAGLGFVIDARR</sequence>
<dbReference type="Proteomes" id="UP001060261">
    <property type="component" value="Chromosome"/>
</dbReference>
<evidence type="ECO:0000313" key="1">
    <source>
        <dbReference type="EMBL" id="UWX64731.1"/>
    </source>
</evidence>
<name>A0ABY5YKR7_9DEIO</name>
<gene>
    <name evidence="1" type="ORF">N0D28_03470</name>
</gene>
<proteinExistence type="predicted"/>
<keyword evidence="2" id="KW-1185">Reference proteome</keyword>
<protein>
    <submittedName>
        <fullName evidence="1">Uncharacterized protein</fullName>
    </submittedName>
</protein>
<reference evidence="1" key="1">
    <citation type="submission" date="2022-09" db="EMBL/GenBank/DDBJ databases">
        <title>genome sequence of Deinococcus rubellus.</title>
        <authorList>
            <person name="Srinivasan S."/>
        </authorList>
    </citation>
    <scope>NUCLEOTIDE SEQUENCE</scope>
    <source>
        <strain evidence="1">Ant6</strain>
    </source>
</reference>
<accession>A0ABY5YKR7</accession>
<dbReference type="RefSeq" id="WP_260560992.1">
    <property type="nucleotide sequence ID" value="NZ_BAABEC010000009.1"/>
</dbReference>